<proteinExistence type="inferred from homology"/>
<keyword evidence="4" id="KW-0540">Nuclease</keyword>
<evidence type="ECO:0000256" key="5">
    <source>
        <dbReference type="ARBA" id="ARBA00022723"/>
    </source>
</evidence>
<keyword evidence="7" id="KW-0539">Nucleus</keyword>
<dbReference type="InterPro" id="IPR045249">
    <property type="entry name" value="HARBI1-like"/>
</dbReference>
<accession>A0A7J7K7A2</accession>
<gene>
    <name evidence="9" type="ORF">EB796_007608</name>
</gene>
<dbReference type="Proteomes" id="UP000593567">
    <property type="component" value="Unassembled WGS sequence"/>
</dbReference>
<dbReference type="EMBL" id="VXIV02001158">
    <property type="protein sequence ID" value="KAF6034083.1"/>
    <property type="molecule type" value="Genomic_DNA"/>
</dbReference>
<dbReference type="AlphaFoldDB" id="A0A7J7K7A2"/>
<comment type="cofactor">
    <cofactor evidence="1">
        <name>a divalent metal cation</name>
        <dbReference type="ChEBI" id="CHEBI:60240"/>
    </cofactor>
</comment>
<sequence>MIDVGSSGCNNDAGVWAKSKFSQGLENGTINLPDPSTLSGSSTQCPYMFVGDEAFPLRPFLMRPYSGRSISNHSQRVFNYRLSRARRVIENAFGILTQRWRILFKPIIADATKAAKLVRTVCVLHNFLKKTDDKIYCPPGYSDQVSQDGNVTPGFWRTAQAPNVGLNLRNRNSTTSASEMREKLTVYFCNEGKVSWQDNHVNRR</sequence>
<protein>
    <recommendedName>
        <fullName evidence="8">DDE Tnp4 domain-containing protein</fullName>
    </recommendedName>
</protein>
<evidence type="ECO:0000256" key="2">
    <source>
        <dbReference type="ARBA" id="ARBA00004123"/>
    </source>
</evidence>
<dbReference type="OrthoDB" id="10051515at2759"/>
<comment type="caution">
    <text evidence="9">The sequence shown here is derived from an EMBL/GenBank/DDBJ whole genome shotgun (WGS) entry which is preliminary data.</text>
</comment>
<evidence type="ECO:0000313" key="9">
    <source>
        <dbReference type="EMBL" id="KAF6034083.1"/>
    </source>
</evidence>
<comment type="subcellular location">
    <subcellularLocation>
        <location evidence="2">Nucleus</location>
    </subcellularLocation>
</comment>
<dbReference type="Pfam" id="PF13359">
    <property type="entry name" value="DDE_Tnp_4"/>
    <property type="match status" value="1"/>
</dbReference>
<dbReference type="InterPro" id="IPR027806">
    <property type="entry name" value="HARBI1_dom"/>
</dbReference>
<name>A0A7J7K7A2_BUGNE</name>
<comment type="similarity">
    <text evidence="3">Belongs to the HARBI1 family.</text>
</comment>
<dbReference type="PANTHER" id="PTHR22930">
    <property type="match status" value="1"/>
</dbReference>
<evidence type="ECO:0000256" key="1">
    <source>
        <dbReference type="ARBA" id="ARBA00001968"/>
    </source>
</evidence>
<dbReference type="PANTHER" id="PTHR22930:SF269">
    <property type="entry name" value="NUCLEASE HARBI1-LIKE PROTEIN"/>
    <property type="match status" value="1"/>
</dbReference>
<dbReference type="GO" id="GO:0005634">
    <property type="term" value="C:nucleus"/>
    <property type="evidence" value="ECO:0007669"/>
    <property type="project" value="UniProtKB-SubCell"/>
</dbReference>
<evidence type="ECO:0000259" key="8">
    <source>
        <dbReference type="Pfam" id="PF13359"/>
    </source>
</evidence>
<reference evidence="9" key="1">
    <citation type="submission" date="2020-06" db="EMBL/GenBank/DDBJ databases">
        <title>Draft genome of Bugula neritina, a colonial animal packing powerful symbionts and potential medicines.</title>
        <authorList>
            <person name="Rayko M."/>
        </authorList>
    </citation>
    <scope>NUCLEOTIDE SEQUENCE [LARGE SCALE GENOMIC DNA]</scope>
    <source>
        <strain evidence="9">Kwan_BN1</strain>
    </source>
</reference>
<keyword evidence="10" id="KW-1185">Reference proteome</keyword>
<dbReference type="GO" id="GO:0016787">
    <property type="term" value="F:hydrolase activity"/>
    <property type="evidence" value="ECO:0007669"/>
    <property type="project" value="UniProtKB-KW"/>
</dbReference>
<feature type="domain" description="DDE Tnp4" evidence="8">
    <location>
        <begin position="2"/>
        <end position="126"/>
    </location>
</feature>
<dbReference type="GO" id="GO:0004518">
    <property type="term" value="F:nuclease activity"/>
    <property type="evidence" value="ECO:0007669"/>
    <property type="project" value="UniProtKB-KW"/>
</dbReference>
<evidence type="ECO:0000313" key="10">
    <source>
        <dbReference type="Proteomes" id="UP000593567"/>
    </source>
</evidence>
<evidence type="ECO:0000256" key="4">
    <source>
        <dbReference type="ARBA" id="ARBA00022722"/>
    </source>
</evidence>
<evidence type="ECO:0000256" key="7">
    <source>
        <dbReference type="ARBA" id="ARBA00023242"/>
    </source>
</evidence>
<evidence type="ECO:0000256" key="3">
    <source>
        <dbReference type="ARBA" id="ARBA00006958"/>
    </source>
</evidence>
<keyword evidence="6" id="KW-0378">Hydrolase</keyword>
<dbReference type="GO" id="GO:0046872">
    <property type="term" value="F:metal ion binding"/>
    <property type="evidence" value="ECO:0007669"/>
    <property type="project" value="UniProtKB-KW"/>
</dbReference>
<evidence type="ECO:0000256" key="6">
    <source>
        <dbReference type="ARBA" id="ARBA00022801"/>
    </source>
</evidence>
<organism evidence="9 10">
    <name type="scientific">Bugula neritina</name>
    <name type="common">Brown bryozoan</name>
    <name type="synonym">Sertularia neritina</name>
    <dbReference type="NCBI Taxonomy" id="10212"/>
    <lineage>
        <taxon>Eukaryota</taxon>
        <taxon>Metazoa</taxon>
        <taxon>Spiralia</taxon>
        <taxon>Lophotrochozoa</taxon>
        <taxon>Bryozoa</taxon>
        <taxon>Gymnolaemata</taxon>
        <taxon>Cheilostomatida</taxon>
        <taxon>Flustrina</taxon>
        <taxon>Buguloidea</taxon>
        <taxon>Bugulidae</taxon>
        <taxon>Bugula</taxon>
    </lineage>
</organism>
<keyword evidence="5" id="KW-0479">Metal-binding</keyword>